<evidence type="ECO:0000313" key="3">
    <source>
        <dbReference type="Proteomes" id="UP000235388"/>
    </source>
</evidence>
<sequence>MSSRPIKMESDQISKQSPTPTLPPEMIELEIKCSLCFTDAFVLPQHGTPLSFAGEEIDCRVDSSFISHGVRAGRDGLVDFEEAVLNQVGSLTPEFQPPGEECTQQGQPLALEVFSCEPTSPDRDQIEGGASGYSPVESQSNTENDETSPRSSNWSSPSSGSRSSPLTPQQRRQGSVFTKITFRTDEFSEERFIYSQTARRGDACLGLTQEENKKSDGSNCSPFFAIPTTRFPVSARPDAPLEKREDGHSGSLGGVDYVPLCDSRLVTTPPLAGIRHSGCSFFDALIVALHDRTKLLPALPGWEEELDYLLAQQDDPYWREMCTPELGTDDSTPLGHYPGALPSTLKRSPARAKGLTRRKRQTELATCTPSAGTSGKRTSPPKCYIFHPEIIASRADFQYWNSILDGRIMS</sequence>
<protein>
    <submittedName>
        <fullName evidence="2">Uncharacterized protein</fullName>
    </submittedName>
</protein>
<feature type="region of interest" description="Disordered" evidence="1">
    <location>
        <begin position="353"/>
        <end position="378"/>
    </location>
</feature>
<feature type="compositionally biased region" description="Basic and acidic residues" evidence="1">
    <location>
        <begin position="1"/>
        <end position="12"/>
    </location>
</feature>
<proteinExistence type="predicted"/>
<name>A0A2N5T5A9_9BASI</name>
<dbReference type="AlphaFoldDB" id="A0A2N5T5A9"/>
<accession>A0A2N5T5A9</accession>
<comment type="caution">
    <text evidence="2">The sequence shown here is derived from an EMBL/GenBank/DDBJ whole genome shotgun (WGS) entry which is preliminary data.</text>
</comment>
<feature type="compositionally biased region" description="Polar residues" evidence="1">
    <location>
        <begin position="363"/>
        <end position="377"/>
    </location>
</feature>
<organism evidence="2 3">
    <name type="scientific">Puccinia coronata f. sp. avenae</name>
    <dbReference type="NCBI Taxonomy" id="200324"/>
    <lineage>
        <taxon>Eukaryota</taxon>
        <taxon>Fungi</taxon>
        <taxon>Dikarya</taxon>
        <taxon>Basidiomycota</taxon>
        <taxon>Pucciniomycotina</taxon>
        <taxon>Pucciniomycetes</taxon>
        <taxon>Pucciniales</taxon>
        <taxon>Pucciniaceae</taxon>
        <taxon>Puccinia</taxon>
    </lineage>
</organism>
<feature type="region of interest" description="Disordered" evidence="1">
    <location>
        <begin position="117"/>
        <end position="179"/>
    </location>
</feature>
<feature type="compositionally biased region" description="Polar residues" evidence="1">
    <location>
        <begin position="166"/>
        <end position="178"/>
    </location>
</feature>
<feature type="compositionally biased region" description="Low complexity" evidence="1">
    <location>
        <begin position="149"/>
        <end position="165"/>
    </location>
</feature>
<evidence type="ECO:0000313" key="2">
    <source>
        <dbReference type="EMBL" id="PLW20689.1"/>
    </source>
</evidence>
<dbReference type="Proteomes" id="UP000235388">
    <property type="component" value="Unassembled WGS sequence"/>
</dbReference>
<dbReference type="EMBL" id="PGCJ01000793">
    <property type="protein sequence ID" value="PLW20689.1"/>
    <property type="molecule type" value="Genomic_DNA"/>
</dbReference>
<reference evidence="2 3" key="1">
    <citation type="submission" date="2017-11" db="EMBL/GenBank/DDBJ databases">
        <title>De novo assembly and phasing of dikaryotic genomes from two isolates of Puccinia coronata f. sp. avenae, the causal agent of oat crown rust.</title>
        <authorList>
            <person name="Miller M.E."/>
            <person name="Zhang Y."/>
            <person name="Omidvar V."/>
            <person name="Sperschneider J."/>
            <person name="Schwessinger B."/>
            <person name="Raley C."/>
            <person name="Palmer J.M."/>
            <person name="Garnica D."/>
            <person name="Upadhyaya N."/>
            <person name="Rathjen J."/>
            <person name="Taylor J.M."/>
            <person name="Park R.F."/>
            <person name="Dodds P.N."/>
            <person name="Hirsch C.D."/>
            <person name="Kianian S.F."/>
            <person name="Figueroa M."/>
        </authorList>
    </citation>
    <scope>NUCLEOTIDE SEQUENCE [LARGE SCALE GENOMIC DNA]</scope>
    <source>
        <strain evidence="2">12NC29</strain>
    </source>
</reference>
<feature type="region of interest" description="Disordered" evidence="1">
    <location>
        <begin position="1"/>
        <end position="22"/>
    </location>
</feature>
<keyword evidence="3" id="KW-1185">Reference proteome</keyword>
<evidence type="ECO:0000256" key="1">
    <source>
        <dbReference type="SAM" id="MobiDB-lite"/>
    </source>
</evidence>
<gene>
    <name evidence="2" type="ORF">PCANC_07361</name>
</gene>